<evidence type="ECO:0000313" key="1">
    <source>
        <dbReference type="EMBL" id="SMB80512.1"/>
    </source>
</evidence>
<dbReference type="RefSeq" id="WP_084051990.1">
    <property type="nucleotide sequence ID" value="NZ_FWWT01000005.1"/>
</dbReference>
<evidence type="ECO:0000313" key="2">
    <source>
        <dbReference type="Proteomes" id="UP000192731"/>
    </source>
</evidence>
<dbReference type="OrthoDB" id="2969785at2"/>
<reference evidence="1 2" key="1">
    <citation type="submission" date="2017-04" db="EMBL/GenBank/DDBJ databases">
        <authorList>
            <person name="Afonso C.L."/>
            <person name="Miller P.J."/>
            <person name="Scott M.A."/>
            <person name="Spackman E."/>
            <person name="Goraichik I."/>
            <person name="Dimitrov K.M."/>
            <person name="Suarez D.L."/>
            <person name="Swayne D.E."/>
        </authorList>
    </citation>
    <scope>NUCLEOTIDE SEQUENCE [LARGE SCALE GENOMIC DNA]</scope>
    <source>
        <strain evidence="1 2">DSM 11270</strain>
    </source>
</reference>
<sequence>MNEKLHNFLTNNTTQNIIRMFYPTRDVLQHRQFVRGLRYHYVQDGVETNLFTIPAKTIEWIKTISPNDNGKGYGFIFEFENMFCVEANLFTKKLFQHFADIVNCTLSNIEWDEYIKDFDKDIVNELHESKRKFQNGVGNFLQKVGQVK</sequence>
<name>A0A1W1UHK9_DESTI</name>
<proteinExistence type="predicted"/>
<dbReference type="AlphaFoldDB" id="A0A1W1UHK9"/>
<organism evidence="1 2">
    <name type="scientific">Desulfonispora thiosulfatigenes DSM 11270</name>
    <dbReference type="NCBI Taxonomy" id="656914"/>
    <lineage>
        <taxon>Bacteria</taxon>
        <taxon>Bacillati</taxon>
        <taxon>Bacillota</taxon>
        <taxon>Clostridia</taxon>
        <taxon>Eubacteriales</taxon>
        <taxon>Peptococcaceae</taxon>
        <taxon>Desulfonispora</taxon>
    </lineage>
</organism>
<dbReference type="EMBL" id="FWWT01000005">
    <property type="protein sequence ID" value="SMB80512.1"/>
    <property type="molecule type" value="Genomic_DNA"/>
</dbReference>
<protein>
    <submittedName>
        <fullName evidence="1">Uncharacterized protein</fullName>
    </submittedName>
</protein>
<accession>A0A1W1UHK9</accession>
<dbReference type="Proteomes" id="UP000192731">
    <property type="component" value="Unassembled WGS sequence"/>
</dbReference>
<keyword evidence="2" id="KW-1185">Reference proteome</keyword>
<gene>
    <name evidence="1" type="ORF">SAMN00017405_0892</name>
</gene>